<accession>A0A1L4D1T7</accession>
<dbReference type="Gene3D" id="3.90.1150.140">
    <property type="match status" value="1"/>
</dbReference>
<evidence type="ECO:0000313" key="3">
    <source>
        <dbReference type="EMBL" id="APJ04162.1"/>
    </source>
</evidence>
<dbReference type="GO" id="GO:0033922">
    <property type="term" value="F:peptidoglycan beta-N-acetylmuramidase activity"/>
    <property type="evidence" value="ECO:0007669"/>
    <property type="project" value="InterPro"/>
</dbReference>
<sequence length="421" mass="48618">MKPAIDRLKTETNILKNLGKIGVVCNQTSANSSFEPSLEVIYKVANNSFNSYVTCIFGPQHGYSQTEQDNMKETPDDFYIFQDGQKVPLYSLYSSTREPTEKQLENVDTIIVDLQDIGCRVYTYMLTLAACLKAGAKHNKKVIVLDRANPLGLCQKNKNNFWNYVEGNRLETKWHSFVGWYDIPMRHGLTMGELGYYFIQCDNLDIKYEVITVENLTRNLDIIKLKNIKWAMPSPNIPSWESAFMFPSFVTLEGTNISEGRGSTIPFQLIGSPWLNAKKCIQFLNDNSNLYLYDEKISNSIFLRNHKFRPTFNKYTNTICDGIQFHIGKPENLDLFALGMSFLYYCCSEHSDEFKWAQPGYEYNYEDLPINLILGTDDWYNLFSKSGENKSIDILKSSLKKSKIDAQNFIKKMEPMLIYRE</sequence>
<dbReference type="Pfam" id="PF20732">
    <property type="entry name" value="NamZ_C"/>
    <property type="match status" value="1"/>
</dbReference>
<name>A0A1L4D1T7_9BACT</name>
<evidence type="ECO:0000313" key="4">
    <source>
        <dbReference type="Proteomes" id="UP000184731"/>
    </source>
</evidence>
<dbReference type="PANTHER" id="PTHR42915">
    <property type="entry name" value="HYPOTHETICAL 460 KDA PROTEIN IN FEUA-SIGW INTERGENIC REGION [PRECURSOR]"/>
    <property type="match status" value="1"/>
</dbReference>
<dbReference type="STRING" id="1915309.AXG55_09705"/>
<feature type="domain" description="Peptidoglycan beta-N-acetylmuramidase NamZ C-terminal" evidence="2">
    <location>
        <begin position="245"/>
        <end position="419"/>
    </location>
</feature>
<dbReference type="KEGG" id="saqi:AXG55_09705"/>
<dbReference type="Proteomes" id="UP000184731">
    <property type="component" value="Chromosome"/>
</dbReference>
<evidence type="ECO:0000259" key="2">
    <source>
        <dbReference type="Pfam" id="PF20732"/>
    </source>
</evidence>
<proteinExistence type="predicted"/>
<evidence type="ECO:0000259" key="1">
    <source>
        <dbReference type="Pfam" id="PF07075"/>
    </source>
</evidence>
<organism evidence="3 4">
    <name type="scientific">Silvanigrella aquatica</name>
    <dbReference type="NCBI Taxonomy" id="1915309"/>
    <lineage>
        <taxon>Bacteria</taxon>
        <taxon>Pseudomonadati</taxon>
        <taxon>Bdellovibrionota</taxon>
        <taxon>Oligoflexia</taxon>
        <taxon>Silvanigrellales</taxon>
        <taxon>Silvanigrellaceae</taxon>
        <taxon>Silvanigrella</taxon>
    </lineage>
</organism>
<gene>
    <name evidence="3" type="ORF">AXG55_09705</name>
</gene>
<dbReference type="PANTHER" id="PTHR42915:SF1">
    <property type="entry name" value="PEPTIDOGLYCAN BETA-N-ACETYLMURAMIDASE NAMZ"/>
    <property type="match status" value="1"/>
</dbReference>
<protein>
    <recommendedName>
        <fullName evidence="5">DUF1343 domain-containing protein</fullName>
    </recommendedName>
</protein>
<dbReference type="Gene3D" id="3.40.50.12170">
    <property type="entry name" value="Uncharacterised protein PF07075, DUF1343"/>
    <property type="match status" value="1"/>
</dbReference>
<evidence type="ECO:0008006" key="5">
    <source>
        <dbReference type="Google" id="ProtNLM"/>
    </source>
</evidence>
<feature type="domain" description="Peptidoglycan beta-N-acetylmuramidase NamZ N-terminal" evidence="1">
    <location>
        <begin position="21"/>
        <end position="240"/>
    </location>
</feature>
<dbReference type="EMBL" id="CP017834">
    <property type="protein sequence ID" value="APJ04162.1"/>
    <property type="molecule type" value="Genomic_DNA"/>
</dbReference>
<reference evidence="3 4" key="1">
    <citation type="submission" date="2016-10" db="EMBL/GenBank/DDBJ databases">
        <title>Silvanigrella aquatica sp. nov., isolated from a freshwater lake located in the Black Forest, Germany, description of Silvanigrellaceae fam. nov., Silvanigrellales ord. nov., reclassification of the order Bdellovibrionales in the class Oligoflexia, reclassification of the families Bacteriovoracaceae and Halobacteriovoraceae in the new order Bacteriovoracales ord. nov., and reclassification of the family Pseudobacteriovoracaceae in the order Oligoflexiales.</title>
        <authorList>
            <person name="Hahn M.W."/>
            <person name="Schmidt J."/>
            <person name="Koll U."/>
            <person name="Rohde M."/>
            <person name="Verbag S."/>
            <person name="Pitt A."/>
            <person name="Nakai R."/>
            <person name="Naganuma T."/>
            <person name="Lang E."/>
        </authorList>
    </citation>
    <scope>NUCLEOTIDE SEQUENCE [LARGE SCALE GENOMIC DNA]</scope>
    <source>
        <strain evidence="3 4">MWH-Nonnen-W8red</strain>
    </source>
</reference>
<dbReference type="RefSeq" id="WP_148697915.1">
    <property type="nucleotide sequence ID" value="NZ_CP017834.1"/>
</dbReference>
<dbReference type="Pfam" id="PF07075">
    <property type="entry name" value="NamZ_N"/>
    <property type="match status" value="1"/>
</dbReference>
<keyword evidence="4" id="KW-1185">Reference proteome</keyword>
<dbReference type="OrthoDB" id="5288433at2"/>
<dbReference type="InterPro" id="IPR048503">
    <property type="entry name" value="NamZ_C"/>
</dbReference>
<dbReference type="PIRSF" id="PIRSF016719">
    <property type="entry name" value="UCP016719"/>
    <property type="match status" value="1"/>
</dbReference>
<dbReference type="InterPro" id="IPR008302">
    <property type="entry name" value="NamZ"/>
</dbReference>
<dbReference type="InterPro" id="IPR048502">
    <property type="entry name" value="NamZ_N"/>
</dbReference>
<dbReference type="AlphaFoldDB" id="A0A1L4D1T7"/>